<dbReference type="SUPFAM" id="SSF161098">
    <property type="entry name" value="MetI-like"/>
    <property type="match status" value="2"/>
</dbReference>
<dbReference type="InterPro" id="IPR035906">
    <property type="entry name" value="MetI-like_sf"/>
</dbReference>
<feature type="transmembrane region" description="Helical" evidence="8">
    <location>
        <begin position="467"/>
        <end position="484"/>
    </location>
</feature>
<evidence type="ECO:0000256" key="3">
    <source>
        <dbReference type="ARBA" id="ARBA00022475"/>
    </source>
</evidence>
<dbReference type="RefSeq" id="WP_317831494.1">
    <property type="nucleotide sequence ID" value="NZ_CP136920.1"/>
</dbReference>
<protein>
    <submittedName>
        <fullName evidence="10">Iron ABC transporter permease</fullName>
    </submittedName>
</protein>
<feature type="transmembrane region" description="Helical" evidence="8">
    <location>
        <begin position="250"/>
        <end position="270"/>
    </location>
</feature>
<feature type="transmembrane region" description="Helical" evidence="8">
    <location>
        <begin position="343"/>
        <end position="366"/>
    </location>
</feature>
<feature type="transmembrane region" description="Helical" evidence="8">
    <location>
        <begin position="21"/>
        <end position="41"/>
    </location>
</feature>
<keyword evidence="7 8" id="KW-0472">Membrane</keyword>
<feature type="transmembrane region" description="Helical" evidence="8">
    <location>
        <begin position="404"/>
        <end position="424"/>
    </location>
</feature>
<dbReference type="PANTHER" id="PTHR43357:SF3">
    <property type="entry name" value="FE(3+)-TRANSPORT SYSTEM PERMEASE PROTEIN FBPB 2"/>
    <property type="match status" value="1"/>
</dbReference>
<dbReference type="Gene3D" id="1.10.3720.10">
    <property type="entry name" value="MetI-like"/>
    <property type="match status" value="2"/>
</dbReference>
<feature type="transmembrane region" description="Helical" evidence="8">
    <location>
        <begin position="146"/>
        <end position="166"/>
    </location>
</feature>
<feature type="transmembrane region" description="Helical" evidence="8">
    <location>
        <begin position="296"/>
        <end position="323"/>
    </location>
</feature>
<feature type="domain" description="ABC transmembrane type-1" evidence="9">
    <location>
        <begin position="339"/>
        <end position="535"/>
    </location>
</feature>
<keyword evidence="6 8" id="KW-1133">Transmembrane helix</keyword>
<reference evidence="10 11" key="1">
    <citation type="submission" date="2023-10" db="EMBL/GenBank/DDBJ databases">
        <title>Rubellicoccus peritrichatus gen. nov., sp. nov., isolated from an algae of coral reef tank.</title>
        <authorList>
            <person name="Luo J."/>
        </authorList>
    </citation>
    <scope>NUCLEOTIDE SEQUENCE [LARGE SCALE GENOMIC DNA]</scope>
    <source>
        <strain evidence="10 11">CR14</strain>
    </source>
</reference>
<dbReference type="GO" id="GO:0055085">
    <property type="term" value="P:transmembrane transport"/>
    <property type="evidence" value="ECO:0007669"/>
    <property type="project" value="InterPro"/>
</dbReference>
<evidence type="ECO:0000256" key="2">
    <source>
        <dbReference type="ARBA" id="ARBA00022448"/>
    </source>
</evidence>
<evidence type="ECO:0000256" key="1">
    <source>
        <dbReference type="ARBA" id="ARBA00004429"/>
    </source>
</evidence>
<keyword evidence="11" id="KW-1185">Reference proteome</keyword>
<feature type="transmembrane region" description="Helical" evidence="8">
    <location>
        <begin position="518"/>
        <end position="538"/>
    </location>
</feature>
<feature type="transmembrane region" description="Helical" evidence="8">
    <location>
        <begin position="378"/>
        <end position="398"/>
    </location>
</feature>
<comment type="subcellular location">
    <subcellularLocation>
        <location evidence="1">Cell inner membrane</location>
        <topology evidence="1">Multi-pass membrane protein</topology>
    </subcellularLocation>
    <subcellularLocation>
        <location evidence="8">Cell membrane</location>
        <topology evidence="8">Multi-pass membrane protein</topology>
    </subcellularLocation>
</comment>
<dbReference type="PANTHER" id="PTHR43357">
    <property type="entry name" value="INNER MEMBRANE ABC TRANSPORTER PERMEASE PROTEIN YDCV"/>
    <property type="match status" value="1"/>
</dbReference>
<dbReference type="GO" id="GO:0005886">
    <property type="term" value="C:plasma membrane"/>
    <property type="evidence" value="ECO:0007669"/>
    <property type="project" value="UniProtKB-SubCell"/>
</dbReference>
<dbReference type="EMBL" id="CP136920">
    <property type="protein sequence ID" value="WOO39556.1"/>
    <property type="molecule type" value="Genomic_DNA"/>
</dbReference>
<evidence type="ECO:0000313" key="11">
    <source>
        <dbReference type="Proteomes" id="UP001304300"/>
    </source>
</evidence>
<dbReference type="InterPro" id="IPR000515">
    <property type="entry name" value="MetI-like"/>
</dbReference>
<evidence type="ECO:0000259" key="9">
    <source>
        <dbReference type="PROSITE" id="PS50928"/>
    </source>
</evidence>
<feature type="domain" description="ABC transmembrane type-1" evidence="9">
    <location>
        <begin position="62"/>
        <end position="268"/>
    </location>
</feature>
<keyword evidence="3" id="KW-1003">Cell membrane</keyword>
<evidence type="ECO:0000256" key="7">
    <source>
        <dbReference type="ARBA" id="ARBA00023136"/>
    </source>
</evidence>
<feature type="transmembrane region" description="Helical" evidence="8">
    <location>
        <begin position="97"/>
        <end position="118"/>
    </location>
</feature>
<keyword evidence="2 8" id="KW-0813">Transport</keyword>
<feature type="transmembrane region" description="Helical" evidence="8">
    <location>
        <begin position="193"/>
        <end position="215"/>
    </location>
</feature>
<dbReference type="Proteomes" id="UP001304300">
    <property type="component" value="Chromosome"/>
</dbReference>
<gene>
    <name evidence="10" type="ORF">RZN69_13110</name>
</gene>
<evidence type="ECO:0000256" key="6">
    <source>
        <dbReference type="ARBA" id="ARBA00022989"/>
    </source>
</evidence>
<evidence type="ECO:0000256" key="4">
    <source>
        <dbReference type="ARBA" id="ARBA00022519"/>
    </source>
</evidence>
<dbReference type="PROSITE" id="PS50928">
    <property type="entry name" value="ABC_TM1"/>
    <property type="match status" value="2"/>
</dbReference>
<dbReference type="AlphaFoldDB" id="A0AAQ3QRR5"/>
<organism evidence="10 11">
    <name type="scientific">Rubellicoccus peritrichatus</name>
    <dbReference type="NCBI Taxonomy" id="3080537"/>
    <lineage>
        <taxon>Bacteria</taxon>
        <taxon>Pseudomonadati</taxon>
        <taxon>Verrucomicrobiota</taxon>
        <taxon>Opitutia</taxon>
        <taxon>Puniceicoccales</taxon>
        <taxon>Cerasicoccaceae</taxon>
        <taxon>Rubellicoccus</taxon>
    </lineage>
</organism>
<keyword evidence="4" id="KW-0997">Cell inner membrane</keyword>
<dbReference type="Pfam" id="PF00528">
    <property type="entry name" value="BPD_transp_1"/>
    <property type="match status" value="2"/>
</dbReference>
<dbReference type="KEGG" id="puo:RZN69_13110"/>
<name>A0AAQ3QRR5_9BACT</name>
<evidence type="ECO:0000256" key="8">
    <source>
        <dbReference type="RuleBase" id="RU363032"/>
    </source>
</evidence>
<comment type="similarity">
    <text evidence="8">Belongs to the binding-protein-dependent transport system permease family.</text>
</comment>
<proteinExistence type="inferred from homology"/>
<evidence type="ECO:0000256" key="5">
    <source>
        <dbReference type="ARBA" id="ARBA00022692"/>
    </source>
</evidence>
<evidence type="ECO:0000313" key="10">
    <source>
        <dbReference type="EMBL" id="WOO39556.1"/>
    </source>
</evidence>
<feature type="transmembrane region" description="Helical" evidence="8">
    <location>
        <begin position="61"/>
        <end position="85"/>
    </location>
</feature>
<dbReference type="CDD" id="cd06261">
    <property type="entry name" value="TM_PBP2"/>
    <property type="match status" value="2"/>
</dbReference>
<accession>A0AAQ3QRR5</accession>
<sequence>MGIARPSPSLRRLWKSEVDAWSVFAVLLAVVLLAPLVAVFIGGFETGPEWGHISETVLGGYISNTLIVLVLVCLLSLMLAIPSAWIVSMYDFPGRKLFSWALGAPLAIPTYVAATVYYDTLNAAIPALIQIRKSFGIDTYLLAEQILRYGMLAVLMSAVLYPYVYLGLRASFSGQQGVFIEAARTLGRGPWSIFWKIALPLSRPALVAGLSLIAMEVMNDYGAVNFFGVPTLTEGLFRTWFGLSDQASGIRLAGVMIAIMFVILSVEYYLRGKARYTQSQERAATSARRKLSSGRAALAVVICMIPLTLGFIIPATRLTYWAILSYGGNGNSSSGLLQIGNSLLLSLIVMVVICAFALLFAYAWRLHSNRWLRLTTRAATLGYAVPGAAIAIGVMTLLGTLDRGFTWLPILSGTLLALGFAYVVRFFTIGFQNIHAGMTQVCGNLDEASRTLGHGPAKTFWRVNLRLLKGPLICASILVFIDIIKELPLTLVLRPADFETLSTLAFGFAKEGRYLESALPSLIIVLVGMVGLVIMGRFTEESQTNH</sequence>
<keyword evidence="5 8" id="KW-0812">Transmembrane</keyword>